<accession>A0A4R3KBU0</accession>
<feature type="domain" description="Lipoyl-binding" evidence="7">
    <location>
        <begin position="51"/>
        <end position="125"/>
    </location>
</feature>
<comment type="caution">
    <text evidence="8">The sequence shown here is derived from an EMBL/GenBank/DDBJ whole genome shotgun (WGS) entry which is preliminary data.</text>
</comment>
<dbReference type="InterPro" id="IPR011053">
    <property type="entry name" value="Single_hybrid_motif"/>
</dbReference>
<dbReference type="PROSITE" id="PS00188">
    <property type="entry name" value="BIOTIN"/>
    <property type="match status" value="1"/>
</dbReference>
<sequence length="125" mass="12212">MKKFNVTVNGNSYEVEIEEVKSAAVAAPAPKAAPAVSAPAPKAAAPAAPAAAPVGGTTIAAPMPGKITKVVASVGQAVKAGDVVLILEAMKMQNEITAPAAGTVKAVNVEVGKSVKAGEAMVILG</sequence>
<evidence type="ECO:0000259" key="7">
    <source>
        <dbReference type="PROSITE" id="PS50968"/>
    </source>
</evidence>
<keyword evidence="4" id="KW-0406">Ion transport</keyword>
<keyword evidence="2" id="KW-1278">Translocase</keyword>
<dbReference type="FunFam" id="2.40.50.100:FF:000003">
    <property type="entry name" value="Acetyl-CoA carboxylase biotin carboxyl carrier protein"/>
    <property type="match status" value="1"/>
</dbReference>
<evidence type="ECO:0000256" key="5">
    <source>
        <dbReference type="ARBA" id="ARBA00023201"/>
    </source>
</evidence>
<dbReference type="AlphaFoldDB" id="A0A4R3KBU0"/>
<dbReference type="GO" id="GO:0006814">
    <property type="term" value="P:sodium ion transport"/>
    <property type="evidence" value="ECO:0007669"/>
    <property type="project" value="UniProtKB-KW"/>
</dbReference>
<dbReference type="OrthoDB" id="9812676at2"/>
<protein>
    <submittedName>
        <fullName evidence="8">Biotin-dependent enzyme</fullName>
    </submittedName>
</protein>
<dbReference type="PROSITE" id="PS50968">
    <property type="entry name" value="BIOTINYL_LIPOYL"/>
    <property type="match status" value="1"/>
</dbReference>
<reference evidence="8 9" key="1">
    <citation type="submission" date="2019-03" db="EMBL/GenBank/DDBJ databases">
        <title>Genomic Encyclopedia of Type Strains, Phase IV (KMG-IV): sequencing the most valuable type-strain genomes for metagenomic binning, comparative biology and taxonomic classification.</title>
        <authorList>
            <person name="Goeker M."/>
        </authorList>
    </citation>
    <scope>NUCLEOTIDE SEQUENCE [LARGE SCALE GENOMIC DNA]</scope>
    <source>
        <strain evidence="8 9">DSM 20467</strain>
    </source>
</reference>
<evidence type="ECO:0000313" key="9">
    <source>
        <dbReference type="Proteomes" id="UP000295188"/>
    </source>
</evidence>
<dbReference type="CDD" id="cd06850">
    <property type="entry name" value="biotinyl_domain"/>
    <property type="match status" value="1"/>
</dbReference>
<evidence type="ECO:0000256" key="4">
    <source>
        <dbReference type="ARBA" id="ARBA00023065"/>
    </source>
</evidence>
<dbReference type="PANTHER" id="PTHR45266">
    <property type="entry name" value="OXALOACETATE DECARBOXYLASE ALPHA CHAIN"/>
    <property type="match status" value="1"/>
</dbReference>
<dbReference type="Gene3D" id="2.40.50.100">
    <property type="match status" value="1"/>
</dbReference>
<keyword evidence="5" id="KW-0739">Sodium transport</keyword>
<evidence type="ECO:0000313" key="8">
    <source>
        <dbReference type="EMBL" id="TCS80547.1"/>
    </source>
</evidence>
<dbReference type="InterPro" id="IPR050709">
    <property type="entry name" value="Biotin_Carboxyl_Carrier/Decarb"/>
</dbReference>
<dbReference type="SUPFAM" id="SSF51230">
    <property type="entry name" value="Single hybrid motif"/>
    <property type="match status" value="1"/>
</dbReference>
<dbReference type="PANTHER" id="PTHR45266:SF3">
    <property type="entry name" value="OXALOACETATE DECARBOXYLASE ALPHA CHAIN"/>
    <property type="match status" value="1"/>
</dbReference>
<dbReference type="InterPro" id="IPR001882">
    <property type="entry name" value="Biotin_BS"/>
</dbReference>
<evidence type="ECO:0000256" key="3">
    <source>
        <dbReference type="ARBA" id="ARBA00023053"/>
    </source>
</evidence>
<dbReference type="EMBL" id="SMAA01000004">
    <property type="protein sequence ID" value="TCS80547.1"/>
    <property type="molecule type" value="Genomic_DNA"/>
</dbReference>
<keyword evidence="3" id="KW-0915">Sodium</keyword>
<evidence type="ECO:0000256" key="6">
    <source>
        <dbReference type="ARBA" id="ARBA00023267"/>
    </source>
</evidence>
<keyword evidence="6" id="KW-0092">Biotin</keyword>
<dbReference type="Proteomes" id="UP000295188">
    <property type="component" value="Unassembled WGS sequence"/>
</dbReference>
<evidence type="ECO:0000256" key="1">
    <source>
        <dbReference type="ARBA" id="ARBA00022448"/>
    </source>
</evidence>
<keyword evidence="1" id="KW-0813">Transport</keyword>
<dbReference type="RefSeq" id="WP_132548103.1">
    <property type="nucleotide sequence ID" value="NZ_SMAA01000004.1"/>
</dbReference>
<dbReference type="InterPro" id="IPR000089">
    <property type="entry name" value="Biotin_lipoyl"/>
</dbReference>
<gene>
    <name evidence="8" type="ORF">EDC37_104149</name>
</gene>
<proteinExistence type="predicted"/>
<dbReference type="Pfam" id="PF00364">
    <property type="entry name" value="Biotin_lipoyl"/>
    <property type="match status" value="1"/>
</dbReference>
<keyword evidence="9" id="KW-1185">Reference proteome</keyword>
<name>A0A4R3KBU0_9FIRM</name>
<organism evidence="8 9">
    <name type="scientific">Pectinatus cerevisiiphilus</name>
    <dbReference type="NCBI Taxonomy" id="86956"/>
    <lineage>
        <taxon>Bacteria</taxon>
        <taxon>Bacillati</taxon>
        <taxon>Bacillota</taxon>
        <taxon>Negativicutes</taxon>
        <taxon>Selenomonadales</taxon>
        <taxon>Selenomonadaceae</taxon>
        <taxon>Pectinatus</taxon>
    </lineage>
</organism>
<evidence type="ECO:0000256" key="2">
    <source>
        <dbReference type="ARBA" id="ARBA00022967"/>
    </source>
</evidence>